<dbReference type="SMART" id="SM00974">
    <property type="entry name" value="T5orf172"/>
    <property type="match status" value="1"/>
</dbReference>
<dbReference type="Proteomes" id="UP000054771">
    <property type="component" value="Unassembled WGS sequence"/>
</dbReference>
<feature type="domain" description="Bacteriophage T5 Orf172 DNA-binding" evidence="2">
    <location>
        <begin position="477"/>
        <end position="571"/>
    </location>
</feature>
<feature type="region of interest" description="Disordered" evidence="1">
    <location>
        <begin position="99"/>
        <end position="189"/>
    </location>
</feature>
<sequence>MSDSDNPQTPTRSRSSPELMGSSLQAPSTPPASPGDEAASVFSPNESVLTDITDYGWDSPSRNIGDDDEKPLSISLPTPQIVVEDTSHPTGTVYAAAADGCGTERRAFVEDERDSAASGAAQEPNNVSSRENVRPNVAATHDSHARGSALTADNDKPELLLPGSTPDDDHLPSASASVTSRDKEKWSPPLCRPDFTFHSAPEGIPNRRCSFKSNPDVNFLTDGQAFRSKPRAKSTGASDFDAAVSIQTFRVSIAQSPVPTLTTEKTDHEAPTKKDSSPAKPKKKQDLPLLESLKRLIPPSLSDVLVEDKQKCVATTQKDTRCQSNAQTPNVESALRLLNEASSLKEESLNQTTKTLFSLLLCGTHKNVAARLSMHWQSNNSPVVASAPALVLQEWLKAARGSSSPSTTSHPGDTPSVEVVIPPFETRFKTALPDFVEYHPPDKPRPSVAEELESLIVAPLTKADADHSGHIYIYQCTGKFGYYKIGLTTDLAPRLQTWEKQCGRELMSYFPRSEEDLQPVQHISRVERLIHAELAEHRRKEARCPGTGCGKAHKEWFQVDEQFALRVVRKWITWMRNEPYVQINGGSTWVLDVHRVGSIREICTPLPKELFLQSSLQSALSLAVPTAPKGRKRSKSMC</sequence>
<keyword evidence="4" id="KW-1185">Reference proteome</keyword>
<dbReference type="AlphaFoldDB" id="A0A0U5HHV9"/>
<feature type="compositionally biased region" description="Basic and acidic residues" evidence="1">
    <location>
        <begin position="264"/>
        <end position="277"/>
    </location>
</feature>
<evidence type="ECO:0000256" key="1">
    <source>
        <dbReference type="SAM" id="MobiDB-lite"/>
    </source>
</evidence>
<proteinExistence type="predicted"/>
<dbReference type="PANTHER" id="PTHR28094:SF1">
    <property type="entry name" value="MEIOTICALLY UP-REGULATED GENE 113 PROTEIN"/>
    <property type="match status" value="1"/>
</dbReference>
<name>A0A0U5HHV9_ASPCI</name>
<dbReference type="InterPro" id="IPR053006">
    <property type="entry name" value="Meiosis_regulatory"/>
</dbReference>
<accession>A0A0U5HHV9</accession>
<evidence type="ECO:0000259" key="2">
    <source>
        <dbReference type="SMART" id="SM00974"/>
    </source>
</evidence>
<dbReference type="PANTHER" id="PTHR28094">
    <property type="entry name" value="MEIOTICALLY UP-REGULATED GENE 113 PROTEIN"/>
    <property type="match status" value="1"/>
</dbReference>
<dbReference type="OrthoDB" id="2417614at2759"/>
<dbReference type="InterPro" id="IPR018306">
    <property type="entry name" value="Phage_T5_Orf172_DNA-bd"/>
</dbReference>
<dbReference type="Pfam" id="PF10544">
    <property type="entry name" value="T5orf172"/>
    <property type="match status" value="1"/>
</dbReference>
<feature type="region of interest" description="Disordered" evidence="1">
    <location>
        <begin position="257"/>
        <end position="289"/>
    </location>
</feature>
<organism evidence="3 4">
    <name type="scientific">Aspergillus calidoustus</name>
    <dbReference type="NCBI Taxonomy" id="454130"/>
    <lineage>
        <taxon>Eukaryota</taxon>
        <taxon>Fungi</taxon>
        <taxon>Dikarya</taxon>
        <taxon>Ascomycota</taxon>
        <taxon>Pezizomycotina</taxon>
        <taxon>Eurotiomycetes</taxon>
        <taxon>Eurotiomycetidae</taxon>
        <taxon>Eurotiales</taxon>
        <taxon>Aspergillaceae</taxon>
        <taxon>Aspergillus</taxon>
        <taxon>Aspergillus subgen. Nidulantes</taxon>
    </lineage>
</organism>
<dbReference type="STRING" id="454130.A0A0U5HHV9"/>
<evidence type="ECO:0000313" key="4">
    <source>
        <dbReference type="Proteomes" id="UP000054771"/>
    </source>
</evidence>
<gene>
    <name evidence="3" type="ORF">ASPCAL07730</name>
</gene>
<feature type="compositionally biased region" description="Polar residues" evidence="1">
    <location>
        <begin position="1"/>
        <end position="27"/>
    </location>
</feature>
<dbReference type="EMBL" id="CDMC01000006">
    <property type="protein sequence ID" value="CEN61064.1"/>
    <property type="molecule type" value="Genomic_DNA"/>
</dbReference>
<feature type="region of interest" description="Disordered" evidence="1">
    <location>
        <begin position="1"/>
        <end position="77"/>
    </location>
</feature>
<protein>
    <recommendedName>
        <fullName evidence="2">Bacteriophage T5 Orf172 DNA-binding domain-containing protein</fullName>
    </recommendedName>
</protein>
<evidence type="ECO:0000313" key="3">
    <source>
        <dbReference type="EMBL" id="CEN61064.1"/>
    </source>
</evidence>
<reference evidence="4" key="1">
    <citation type="journal article" date="2016" name="Genome Announc.">
        <title>Draft genome sequences of fungus Aspergillus calidoustus.</title>
        <authorList>
            <person name="Horn F."/>
            <person name="Linde J."/>
            <person name="Mattern D.J."/>
            <person name="Walther G."/>
            <person name="Guthke R."/>
            <person name="Scherlach K."/>
            <person name="Martin K."/>
            <person name="Brakhage A.A."/>
            <person name="Petzke L."/>
            <person name="Valiante V."/>
        </authorList>
    </citation>
    <scope>NUCLEOTIDE SEQUENCE [LARGE SCALE GENOMIC DNA]</scope>
    <source>
        <strain evidence="4">SF006504</strain>
    </source>
</reference>